<dbReference type="VEuPathDB" id="FungiDB:C5L36_0C01370"/>
<keyword evidence="6" id="KW-1185">Reference proteome</keyword>
<evidence type="ECO:0000313" key="6">
    <source>
        <dbReference type="Proteomes" id="UP000249293"/>
    </source>
</evidence>
<gene>
    <name evidence="5" type="ORF">C5L36_0C01370</name>
</gene>
<keyword evidence="3" id="KW-0472">Membrane</keyword>
<evidence type="ECO:0000259" key="4">
    <source>
        <dbReference type="Pfam" id="PF00561"/>
    </source>
</evidence>
<dbReference type="Gene3D" id="3.40.50.1820">
    <property type="entry name" value="alpha/beta hydrolase"/>
    <property type="match status" value="1"/>
</dbReference>
<dbReference type="InterPro" id="IPR000073">
    <property type="entry name" value="AB_hydrolase_1"/>
</dbReference>
<organism evidence="5 6">
    <name type="scientific">Pichia kudriavzevii</name>
    <name type="common">Yeast</name>
    <name type="synonym">Issatchenkia orientalis</name>
    <dbReference type="NCBI Taxonomy" id="4909"/>
    <lineage>
        <taxon>Eukaryota</taxon>
        <taxon>Fungi</taxon>
        <taxon>Dikarya</taxon>
        <taxon>Ascomycota</taxon>
        <taxon>Saccharomycotina</taxon>
        <taxon>Pichiomycetes</taxon>
        <taxon>Pichiales</taxon>
        <taxon>Pichiaceae</taxon>
        <taxon>Pichia</taxon>
    </lineage>
</organism>
<feature type="transmembrane region" description="Helical" evidence="3">
    <location>
        <begin position="7"/>
        <end position="26"/>
    </location>
</feature>
<keyword evidence="2" id="KW-0443">Lipid metabolism</keyword>
<dbReference type="STRING" id="4909.A0A2U9R559"/>
<dbReference type="RefSeq" id="XP_029321666.1">
    <property type="nucleotide sequence ID" value="XM_029465806.1"/>
</dbReference>
<proteinExistence type="predicted"/>
<dbReference type="GeneID" id="40383984"/>
<dbReference type="OrthoDB" id="6130531at2759"/>
<evidence type="ECO:0000256" key="2">
    <source>
        <dbReference type="ARBA" id="ARBA00023098"/>
    </source>
</evidence>
<evidence type="ECO:0000256" key="3">
    <source>
        <dbReference type="SAM" id="Phobius"/>
    </source>
</evidence>
<dbReference type="SUPFAM" id="SSF53474">
    <property type="entry name" value="alpha/beta-Hydrolases"/>
    <property type="match status" value="1"/>
</dbReference>
<dbReference type="InterPro" id="IPR029058">
    <property type="entry name" value="AB_hydrolase_fold"/>
</dbReference>
<dbReference type="Pfam" id="PF00561">
    <property type="entry name" value="Abhydrolase_1"/>
    <property type="match status" value="1"/>
</dbReference>
<dbReference type="EMBL" id="CP028775">
    <property type="protein sequence ID" value="AWU76189.1"/>
    <property type="molecule type" value="Genomic_DNA"/>
</dbReference>
<accession>A0A2U9R559</accession>
<evidence type="ECO:0000256" key="1">
    <source>
        <dbReference type="ARBA" id="ARBA00022963"/>
    </source>
</evidence>
<name>A0A2U9R559_PICKU</name>
<dbReference type="PANTHER" id="PTHR11005">
    <property type="entry name" value="LYSOSOMAL ACID LIPASE-RELATED"/>
    <property type="match status" value="1"/>
</dbReference>
<keyword evidence="1" id="KW-0442">Lipid degradation</keyword>
<keyword evidence="3" id="KW-0812">Transmembrane</keyword>
<dbReference type="KEGG" id="pkz:C5L36_0C01370"/>
<dbReference type="GO" id="GO:0016042">
    <property type="term" value="P:lipid catabolic process"/>
    <property type="evidence" value="ECO:0007669"/>
    <property type="project" value="UniProtKB-KW"/>
</dbReference>
<reference evidence="5 6" key="1">
    <citation type="submission" date="2018-06" db="EMBL/GenBank/DDBJ databases">
        <title>Population genomics shows no distinction between pathogenic Candida krusei and environmental Pichia kudriavzevii: One species, four names.</title>
        <authorList>
            <person name="Douglass A.P."/>
            <person name="Offei B."/>
            <person name="Braun-Galleani S."/>
            <person name="Coughlan A.Y."/>
            <person name="Martos A."/>
            <person name="Ortiz-Merino R.A."/>
            <person name="Byrne K.P."/>
            <person name="Wolfe K.H."/>
        </authorList>
    </citation>
    <scope>NUCLEOTIDE SEQUENCE [LARGE SCALE GENOMIC DNA]</scope>
    <source>
        <strain evidence="5 6">CBS573</strain>
    </source>
</reference>
<evidence type="ECO:0000313" key="5">
    <source>
        <dbReference type="EMBL" id="AWU76189.1"/>
    </source>
</evidence>
<dbReference type="Proteomes" id="UP000249293">
    <property type="component" value="Chromosome 3"/>
</dbReference>
<keyword evidence="3" id="KW-1133">Transmembrane helix</keyword>
<sequence>MITIAPLWGITLLIAIFIYSVLHFFLSPSRNTHIEPRPLPYAEKPPHGVSLKRLCDILNISLVTCSLTTSDGYTVTLHRLNWPLSKSSLSSSYHPNDKIPVLCIPGLLQSPMAFLSAGYDSLAYLLLKNGHTVYLGNNRGGSVDDHLTENSLSSFYWNFTVTDMALDIVAMAQYIDSPLALMGHSQGTAQILHLLHNNWLDKDTFKRLILLAPALYGGEILEKSIFFKLLHTLNCNGKIFTFFFGRSAFMPILMVLHRWTKSLPGYTTASYMVFHALFHWNDRLWNASCKRVHFQASPVYTSVRCIKWWLDEFKCNCSFIDERVPFPAEMPPIFAVTGGKDTIVNNRLFMNRMQREGVLLENIHRDEYSHLDVLWSRDLLDVVGTRLLAFLEE</sequence>
<feature type="domain" description="AB hydrolase-1" evidence="4">
    <location>
        <begin position="100"/>
        <end position="245"/>
    </location>
</feature>
<protein>
    <recommendedName>
        <fullName evidence="4">AB hydrolase-1 domain-containing protein</fullName>
    </recommendedName>
</protein>
<dbReference type="AlphaFoldDB" id="A0A2U9R559"/>